<dbReference type="EMBL" id="KT454971">
    <property type="protein sequence ID" value="ALI58923.1"/>
    <property type="molecule type" value="Genomic_DNA"/>
</dbReference>
<dbReference type="RefSeq" id="WP_019727222.1">
    <property type="nucleotide sequence ID" value="NZ_CBDDSE010000001.1"/>
</dbReference>
<accession>A0A0N7HJS7</accession>
<protein>
    <submittedName>
        <fullName evidence="1">Uncharacterized protein</fullName>
    </submittedName>
</protein>
<gene>
    <name evidence="1" type="ORF">CCBH4851_00219</name>
</gene>
<dbReference type="PATRIC" id="fig|287.2966.peg.2752"/>
<name>A0A0N7HJS7_PSEAI</name>
<reference evidence="1" key="1">
    <citation type="submission" date="2015-08" db="EMBL/GenBank/DDBJ databases">
        <title>Pseudomonas aeruginosa strain CCBH4851 chromosome region.</title>
        <authorList>
            <person name="Silveira M.C."/>
            <person name="Carvalho-Assef A.P.D."/>
            <person name="Albano R.M."/>
        </authorList>
    </citation>
    <scope>NUCLEOTIDE SEQUENCE</scope>
    <source>
        <strain evidence="1">CCBH4851</strain>
    </source>
</reference>
<sequence>MKQFAKLFEFEDLGQVLVMLDRGDDGPEVRLYFKPDGLGVCSVACSNFPGDENEQWDHAEKGFATVDSEGAHKLVTEAMKVVPDRLG</sequence>
<proteinExistence type="predicted"/>
<evidence type="ECO:0000313" key="1">
    <source>
        <dbReference type="EMBL" id="ALI58923.1"/>
    </source>
</evidence>
<organism evidence="1">
    <name type="scientific">Pseudomonas aeruginosa</name>
    <dbReference type="NCBI Taxonomy" id="287"/>
    <lineage>
        <taxon>Bacteria</taxon>
        <taxon>Pseudomonadati</taxon>
        <taxon>Pseudomonadota</taxon>
        <taxon>Gammaproteobacteria</taxon>
        <taxon>Pseudomonadales</taxon>
        <taxon>Pseudomonadaceae</taxon>
        <taxon>Pseudomonas</taxon>
    </lineage>
</organism>
<dbReference type="AlphaFoldDB" id="A0A0N7HJS7"/>